<evidence type="ECO:0000256" key="5">
    <source>
        <dbReference type="ARBA" id="ARBA00022826"/>
    </source>
</evidence>
<organism evidence="15 16">
    <name type="scientific">Adhaeribacter radiodurans</name>
    <dbReference type="NCBI Taxonomy" id="2745197"/>
    <lineage>
        <taxon>Bacteria</taxon>
        <taxon>Pseudomonadati</taxon>
        <taxon>Bacteroidota</taxon>
        <taxon>Cytophagia</taxon>
        <taxon>Cytophagales</taxon>
        <taxon>Hymenobacteraceae</taxon>
        <taxon>Adhaeribacter</taxon>
    </lineage>
</organism>
<evidence type="ECO:0000313" key="15">
    <source>
        <dbReference type="EMBL" id="QMU27099.1"/>
    </source>
</evidence>
<dbReference type="GO" id="GO:0001508">
    <property type="term" value="P:action potential"/>
    <property type="evidence" value="ECO:0007669"/>
    <property type="project" value="TreeGrafter"/>
</dbReference>
<keyword evidence="16" id="KW-1185">Reference proteome</keyword>
<evidence type="ECO:0000256" key="11">
    <source>
        <dbReference type="ARBA" id="ARBA00023303"/>
    </source>
</evidence>
<dbReference type="Proteomes" id="UP000514509">
    <property type="component" value="Chromosome"/>
</dbReference>
<dbReference type="Gene3D" id="1.20.5.110">
    <property type="match status" value="1"/>
</dbReference>
<evidence type="ECO:0000256" key="3">
    <source>
        <dbReference type="ARBA" id="ARBA00022538"/>
    </source>
</evidence>
<evidence type="ECO:0000256" key="7">
    <source>
        <dbReference type="ARBA" id="ARBA00022958"/>
    </source>
</evidence>
<keyword evidence="5" id="KW-0631">Potassium channel</keyword>
<keyword evidence="3" id="KW-0633">Potassium transport</keyword>
<evidence type="ECO:0000256" key="12">
    <source>
        <dbReference type="SAM" id="Coils"/>
    </source>
</evidence>
<dbReference type="InterPro" id="IPR005821">
    <property type="entry name" value="Ion_trans_dom"/>
</dbReference>
<evidence type="ECO:0000313" key="16">
    <source>
        <dbReference type="Proteomes" id="UP000514509"/>
    </source>
</evidence>
<keyword evidence="10 13" id="KW-0472">Membrane</keyword>
<gene>
    <name evidence="15" type="ORF">HUW48_03215</name>
</gene>
<dbReference type="Pfam" id="PF00520">
    <property type="entry name" value="Ion_trans"/>
    <property type="match status" value="1"/>
</dbReference>
<protein>
    <submittedName>
        <fullName evidence="15">Ion transporter</fullName>
    </submittedName>
</protein>
<reference evidence="15 16" key="1">
    <citation type="submission" date="2020-06" db="EMBL/GenBank/DDBJ databases">
        <authorList>
            <person name="Hwang Y.J."/>
        </authorList>
    </citation>
    <scope>NUCLEOTIDE SEQUENCE [LARGE SCALE GENOMIC DNA]</scope>
    <source>
        <strain evidence="15 16">KUDC8001</strain>
    </source>
</reference>
<dbReference type="Gene3D" id="1.20.120.350">
    <property type="entry name" value="Voltage-gated potassium channels. Chain C"/>
    <property type="match status" value="1"/>
</dbReference>
<dbReference type="KEGG" id="add:HUW48_03215"/>
<accession>A0A7L7L407</accession>
<reference evidence="15 16" key="2">
    <citation type="submission" date="2020-08" db="EMBL/GenBank/DDBJ databases">
        <title>Adhaeribacter dokdonensis sp. nov., isolated from the rhizosphere of Elymus tsukushiensis, a plant native to the Dokdo Islands, Republic of Korea.</title>
        <authorList>
            <person name="Ghim S.Y."/>
        </authorList>
    </citation>
    <scope>NUCLEOTIDE SEQUENCE [LARGE SCALE GENOMIC DNA]</scope>
    <source>
        <strain evidence="15 16">KUDC8001</strain>
    </source>
</reference>
<sequence>MKHLSRKERLNKERTELLRHLQDLLEGPMVVLGFLWLVLLIMDLVKGLTPLLELLSSFIWVIFILDFGLKLLLAPSKTTFLKTNWLTVISLLIPALRILRLVRAFRLLSSLRAIRGLRLVKVIGSLNRGLKSLGTSMRRRGFGYVLASTLLVTLLGSGGMYAFEKEVASGFKGYGEALWWTLMLLSSLGSEYWPQTPEGRILCFLLALFGLAVFGYFTATLATYFIGRDAEDEAAEIAGTKQIENLQQEVAALRREIQILVEKQTGK</sequence>
<feature type="transmembrane region" description="Helical" evidence="13">
    <location>
        <begin position="21"/>
        <end position="42"/>
    </location>
</feature>
<evidence type="ECO:0000256" key="8">
    <source>
        <dbReference type="ARBA" id="ARBA00022989"/>
    </source>
</evidence>
<evidence type="ECO:0000256" key="1">
    <source>
        <dbReference type="ARBA" id="ARBA00004141"/>
    </source>
</evidence>
<dbReference type="Gene3D" id="1.10.287.70">
    <property type="match status" value="1"/>
</dbReference>
<dbReference type="SUPFAM" id="SSF81324">
    <property type="entry name" value="Voltage-gated potassium channels"/>
    <property type="match status" value="1"/>
</dbReference>
<comment type="subcellular location">
    <subcellularLocation>
        <location evidence="1">Membrane</location>
        <topology evidence="1">Multi-pass membrane protein</topology>
    </subcellularLocation>
</comment>
<name>A0A7L7L407_9BACT</name>
<feature type="transmembrane region" description="Helical" evidence="13">
    <location>
        <begin position="54"/>
        <end position="73"/>
    </location>
</feature>
<proteinExistence type="predicted"/>
<dbReference type="GO" id="GO:0008076">
    <property type="term" value="C:voltage-gated potassium channel complex"/>
    <property type="evidence" value="ECO:0007669"/>
    <property type="project" value="InterPro"/>
</dbReference>
<keyword evidence="8 13" id="KW-1133">Transmembrane helix</keyword>
<keyword evidence="4 13" id="KW-0812">Transmembrane</keyword>
<evidence type="ECO:0000256" key="10">
    <source>
        <dbReference type="ARBA" id="ARBA00023136"/>
    </source>
</evidence>
<dbReference type="InterPro" id="IPR028325">
    <property type="entry name" value="VG_K_chnl"/>
</dbReference>
<evidence type="ECO:0000256" key="6">
    <source>
        <dbReference type="ARBA" id="ARBA00022882"/>
    </source>
</evidence>
<feature type="transmembrane region" description="Helical" evidence="13">
    <location>
        <begin position="201"/>
        <end position="226"/>
    </location>
</feature>
<evidence type="ECO:0000256" key="2">
    <source>
        <dbReference type="ARBA" id="ARBA00022448"/>
    </source>
</evidence>
<dbReference type="InterPro" id="IPR027359">
    <property type="entry name" value="Volt_channel_dom_sf"/>
</dbReference>
<keyword evidence="7" id="KW-0630">Potassium</keyword>
<keyword evidence="6" id="KW-0851">Voltage-gated channel</keyword>
<feature type="domain" description="Ion transport" evidence="14">
    <location>
        <begin position="47"/>
        <end position="224"/>
    </location>
</feature>
<dbReference type="PANTHER" id="PTHR11537">
    <property type="entry name" value="VOLTAGE-GATED POTASSIUM CHANNEL"/>
    <property type="match status" value="1"/>
</dbReference>
<evidence type="ECO:0000256" key="13">
    <source>
        <dbReference type="SAM" id="Phobius"/>
    </source>
</evidence>
<evidence type="ECO:0000259" key="14">
    <source>
        <dbReference type="Pfam" id="PF00520"/>
    </source>
</evidence>
<dbReference type="EMBL" id="CP055153">
    <property type="protein sequence ID" value="QMU27099.1"/>
    <property type="molecule type" value="Genomic_DNA"/>
</dbReference>
<keyword evidence="2" id="KW-0813">Transport</keyword>
<dbReference type="AlphaFoldDB" id="A0A7L7L407"/>
<dbReference type="PANTHER" id="PTHR11537:SF254">
    <property type="entry name" value="POTASSIUM VOLTAGE-GATED CHANNEL PROTEIN SHAB"/>
    <property type="match status" value="1"/>
</dbReference>
<keyword evidence="11" id="KW-0407">Ion channel</keyword>
<dbReference type="RefSeq" id="WP_182414300.1">
    <property type="nucleotide sequence ID" value="NZ_CP055153.1"/>
</dbReference>
<evidence type="ECO:0000256" key="4">
    <source>
        <dbReference type="ARBA" id="ARBA00022692"/>
    </source>
</evidence>
<evidence type="ECO:0000256" key="9">
    <source>
        <dbReference type="ARBA" id="ARBA00023065"/>
    </source>
</evidence>
<dbReference type="GO" id="GO:0005249">
    <property type="term" value="F:voltage-gated potassium channel activity"/>
    <property type="evidence" value="ECO:0007669"/>
    <property type="project" value="InterPro"/>
</dbReference>
<keyword evidence="12" id="KW-0175">Coiled coil</keyword>
<feature type="transmembrane region" description="Helical" evidence="13">
    <location>
        <begin position="142"/>
        <end position="162"/>
    </location>
</feature>
<feature type="coiled-coil region" evidence="12">
    <location>
        <begin position="236"/>
        <end position="263"/>
    </location>
</feature>
<keyword evidence="9" id="KW-0406">Ion transport</keyword>